<comment type="caution">
    <text evidence="1">The sequence shown here is derived from an EMBL/GenBank/DDBJ whole genome shotgun (WGS) entry which is preliminary data.</text>
</comment>
<accession>A0A1E5UGE5</accession>
<dbReference type="STRING" id="237258.SAMN04489756_12347"/>
<dbReference type="RefSeq" id="WP_069797226.1">
    <property type="nucleotide sequence ID" value="NZ_CP034157.1"/>
</dbReference>
<protein>
    <recommendedName>
        <fullName evidence="3">DUF393 domain-containing protein</fullName>
    </recommendedName>
</protein>
<gene>
    <name evidence="1" type="ORF">BHF72_1568</name>
</gene>
<dbReference type="PANTHER" id="PTHR33639">
    <property type="entry name" value="THIOL-DISULFIDE OXIDOREDUCTASE DCC"/>
    <property type="match status" value="1"/>
</dbReference>
<dbReference type="InterPro" id="IPR052927">
    <property type="entry name" value="DCC_oxidoreductase"/>
</dbReference>
<reference evidence="1 2" key="1">
    <citation type="submission" date="2016-09" db="EMBL/GenBank/DDBJ databases">
        <authorList>
            <person name="Capua I."/>
            <person name="De Benedictis P."/>
            <person name="Joannis T."/>
            <person name="Lombin L.H."/>
            <person name="Cattoli G."/>
        </authorList>
    </citation>
    <scope>NUCLEOTIDE SEQUENCE [LARGE SCALE GENOMIC DNA]</scope>
    <source>
        <strain evidence="1 2">NRS-1</strain>
    </source>
</reference>
<dbReference type="InterPro" id="IPR007263">
    <property type="entry name" value="DCC1-like"/>
</dbReference>
<keyword evidence="2" id="KW-1185">Reference proteome</keyword>
<evidence type="ECO:0000313" key="2">
    <source>
        <dbReference type="Proteomes" id="UP000095601"/>
    </source>
</evidence>
<organism evidence="1 2">
    <name type="scientific">Cloacibacterium normanense</name>
    <dbReference type="NCBI Taxonomy" id="237258"/>
    <lineage>
        <taxon>Bacteria</taxon>
        <taxon>Pseudomonadati</taxon>
        <taxon>Bacteroidota</taxon>
        <taxon>Flavobacteriia</taxon>
        <taxon>Flavobacteriales</taxon>
        <taxon>Weeksellaceae</taxon>
    </lineage>
</organism>
<dbReference type="EMBL" id="MKGI01000013">
    <property type="protein sequence ID" value="OEL11917.1"/>
    <property type="molecule type" value="Genomic_DNA"/>
</dbReference>
<dbReference type="PANTHER" id="PTHR33639:SF2">
    <property type="entry name" value="DUF393 DOMAIN-CONTAINING PROTEIN"/>
    <property type="match status" value="1"/>
</dbReference>
<name>A0A1E5UGE5_9FLAO</name>
<dbReference type="Pfam" id="PF04134">
    <property type="entry name" value="DCC1-like"/>
    <property type="match status" value="1"/>
</dbReference>
<evidence type="ECO:0008006" key="3">
    <source>
        <dbReference type="Google" id="ProtNLM"/>
    </source>
</evidence>
<dbReference type="KEGG" id="cnr:EB819_00800"/>
<dbReference type="Proteomes" id="UP000095601">
    <property type="component" value="Unassembled WGS sequence"/>
</dbReference>
<evidence type="ECO:0000313" key="1">
    <source>
        <dbReference type="EMBL" id="OEL11917.1"/>
    </source>
</evidence>
<dbReference type="GO" id="GO:0015035">
    <property type="term" value="F:protein-disulfide reductase activity"/>
    <property type="evidence" value="ECO:0007669"/>
    <property type="project" value="InterPro"/>
</dbReference>
<dbReference type="OrthoDB" id="9785438at2"/>
<dbReference type="PATRIC" id="fig|237258.4.peg.1520"/>
<dbReference type="AlphaFoldDB" id="A0A1E5UGE5"/>
<proteinExistence type="predicted"/>
<sequence>MIDQNKFYLFYDGDCGFCNFWVHWILKNDFKDQFLFASLQGKFGQEFLKQRGLEQKNLNTIYLWKPEKYYLNKSNAAITIAEKLGGIYSLASIFRIIPRFLRDWVYDCIARNRHRLIKNSCAILTPEQQKKFID</sequence>